<dbReference type="InterPro" id="IPR001650">
    <property type="entry name" value="Helicase_C-like"/>
</dbReference>
<evidence type="ECO:0000256" key="2">
    <source>
        <dbReference type="ARBA" id="ARBA00022801"/>
    </source>
</evidence>
<keyword evidence="4" id="KW-0804">Transcription</keyword>
<accession>A0A194YM58</accession>
<gene>
    <name evidence="7" type="ORF">SORBI_3004G007133</name>
</gene>
<dbReference type="InterPro" id="IPR049730">
    <property type="entry name" value="SNF2/RAD54-like_C"/>
</dbReference>
<comment type="function">
    <text evidence="4">Component of the FACT complex, a general chromatin factor that acts to reorganize nucleosomes. The FACT complex is involved in multiple processes that require DNA as a template such as mRNA elongation, DNA replication and DNA repair. During transcription elongation the FACT complex acts as a histone chaperone that both destabilizes and restores nucleosomal structure. It facilitates the passage of RNA polymerase II and transcription by promoting the dissociation of one histone H2A-H2B dimer from the nucleosome, then subsequently promotes the reestablishment of the nucleosome following the passage of RNA polymerase II.</text>
</comment>
<dbReference type="SUPFAM" id="SSF55920">
    <property type="entry name" value="Creatinase/aminopeptidase"/>
    <property type="match status" value="1"/>
</dbReference>
<dbReference type="InterPro" id="IPR040258">
    <property type="entry name" value="Spt16"/>
</dbReference>
<dbReference type="InterPro" id="IPR038718">
    <property type="entry name" value="SNF2-like_sf"/>
</dbReference>
<dbReference type="InterPro" id="IPR033825">
    <property type="entry name" value="Spt16_M24"/>
</dbReference>
<dbReference type="Gene3D" id="3.40.50.300">
    <property type="entry name" value="P-loop containing nucleotide triphosphate hydrolases"/>
    <property type="match status" value="2"/>
</dbReference>
<dbReference type="InterPro" id="IPR053905">
    <property type="entry name" value="EF-G-like_DII"/>
</dbReference>
<dbReference type="InterPro" id="IPR009000">
    <property type="entry name" value="Transl_B-barrel_sf"/>
</dbReference>
<comment type="similarity">
    <text evidence="4">Belongs to the peptidase M24 family. SPT16 subfamily.</text>
</comment>
<evidence type="ECO:0000259" key="6">
    <source>
        <dbReference type="PROSITE" id="PS51194"/>
    </source>
</evidence>
<feature type="domain" description="Helicase C-terminal" evidence="6">
    <location>
        <begin position="1278"/>
        <end position="1435"/>
    </location>
</feature>
<dbReference type="GO" id="GO:0016787">
    <property type="term" value="F:hydrolase activity"/>
    <property type="evidence" value="ECO:0007669"/>
    <property type="project" value="UniProtKB-KW"/>
</dbReference>
<protein>
    <recommendedName>
        <fullName evidence="4">FACT complex subunit</fullName>
    </recommendedName>
</protein>
<comment type="subcellular location">
    <subcellularLocation>
        <location evidence="4">Nucleus</location>
    </subcellularLocation>
    <subcellularLocation>
        <location evidence="4">Chromosome</location>
    </subcellularLocation>
</comment>
<keyword evidence="4" id="KW-0805">Transcription regulation</keyword>
<dbReference type="SMART" id="SM00490">
    <property type="entry name" value="HELICc"/>
    <property type="match status" value="1"/>
</dbReference>
<dbReference type="InParanoid" id="A0A194YM58"/>
<keyword evidence="4" id="KW-0158">Chromosome</keyword>
<dbReference type="CDD" id="cd01091">
    <property type="entry name" value="CDC68-like"/>
    <property type="match status" value="1"/>
</dbReference>
<dbReference type="InterPro" id="IPR027417">
    <property type="entry name" value="P-loop_NTPase"/>
</dbReference>
<sequence>MADNGSAKGGSSAYIMNPENFSKRLKVFYDHWNEHNSDLWSCSDAIVIGTPALDDPPHLKSIALEIWLLGYDFPETIIVFMKNQIHVLCSKKKANLIGTLKKAANEAVGADIVLHVKTKNSDGSDLMDDIVRAAQAQSKSDKPVVGHIAKEVDGGKLLETWAAKLSSFGIQPADVTIGFSDLFAVKDTTEVTCVKKAAYLTSSVLKNFVVPKLEKVVDEEKKVSHSSLMFDTMKSILHPHLVKVKLEPDDVEICYPPVFQSGGKFDLKPGASSNDEYLYYDSASVIICALGSKYSSYCSNVARTYLIDATPMQRKAYETLLKAHEAAVEQVKPGNQMSAVYQAAVAVVKRDAPELLHNLTESAGNGIGLEFRESGLDLNANNDGRVKQGMVFNVSLGFHNIQVETTTAEKTKQYSLLLADTVLVNERGPEILTAPCSKAVKDVAYDFSKDAVKIERMKKIMNMKENIRNICIFAPGQANIVKALSSEPTLLAPEMMSDAIATGEEPVALYYRLGKGPRDTFLVNVIHCPEVTDSSMEFNASLSIVDGAFVKVDLNEGLTLQCENFIRQALYESVIPVLCIDVPDISGVLKDLKEGEQVAEAYEEEFYCKLSKLIKEANDIGNKYENKLLDDVTFDPRKANVCFSSSSSGWAFTLDDFARFWSQKLGVDYSLLLERSWGDNFYDPESNKWSTVHTETSKRGFSYYCTSFIMTICQRCLKGDLGNLEALCFGDTVKVQQQFVGKVGIPLYKDFIKKFLPAGRTFSRMIIWKLPSVQRAQQYRFDHLYSGPINDECARAISKCDSKGPLMLYISKIVTDAKTHEPIAIVRVYSGTVLAGTIVNILSPAAEENDAVRQSVKIDPIMWIGKRQQQVKTVHCGNVIGLRGIHQLAEVGCTLIPQNLKTTFRIRPISFYLTNNMQINDVTLGSTCENQMNPSNGTPFSLPYAVYSGLFSHQREGMFWFWRLHCNNTGGILADDMGLGKSRQVSAFLRGLFNSNLISKAIIVAPLSVIYNWKPELTKVGLQSKMFTEGNSKIHLAALENVGKEGGIVLTTYETIRDHKQKISDRLGTVDYIFADEGHRIKNKYAGVSKALKKIKCDHRIVVTGTPIQNNLMEFYTLMKLCNPTLLGKKKEFKENFLLPIDRGKFKGSTPSARQQSIECSEELNKLVSPFVLRRSKMTLKDSGRIKANKYEVIVWVKLSAHQANLYKALMGDRKPRSRKHGGAFEISKVAKSLCLDPSIIGTTSAKNISEQFNSTLVKTITTTNREFTSSKLSFLLYFLPLLLNDKHKILVFSTSPEMLRVLEEALSAKINEEIIRMDGTTTCEDRVKLIDNFQRKDGPPLFLLTTKVGGVGINLTAASRVIIIDPSDNPCDDNQAVDRTYRIGQVRDVIVYRLVTCGTIEEHTYRQQTLKVETSNDVLEGKHCERKISEKQGRVLCVPVQGYDVSQTHLELVKMYGNTFESSSELKRDVDLVKKHRSIFDVFNQSAICLLPKDVPSCPQPPCRSDRVHSQYGVGLLPKEKGTQVMDCSGKTCSKPTASSKTVLFRGTHWLRQWANLQRREGLKEQLLSVAVHLEMSALAFFTALAFSSSND</sequence>
<dbReference type="Pfam" id="PF00176">
    <property type="entry name" value="SNF2-rel_dom"/>
    <property type="match status" value="1"/>
</dbReference>
<keyword evidence="3" id="KW-0342">GTP-binding</keyword>
<keyword evidence="4" id="KW-0234">DNA repair</keyword>
<evidence type="ECO:0000256" key="3">
    <source>
        <dbReference type="ARBA" id="ARBA00023134"/>
    </source>
</evidence>
<dbReference type="Pfam" id="PF00271">
    <property type="entry name" value="Helicase_C"/>
    <property type="match status" value="1"/>
</dbReference>
<dbReference type="PANTHER" id="PTHR13980:SF15">
    <property type="entry name" value="FACT COMPLEX SUBUNIT SPT16"/>
    <property type="match status" value="1"/>
</dbReference>
<dbReference type="Pfam" id="PF00557">
    <property type="entry name" value="Peptidase_M24"/>
    <property type="match status" value="1"/>
</dbReference>
<dbReference type="SUPFAM" id="SSF52540">
    <property type="entry name" value="P-loop containing nucleoside triphosphate hydrolases"/>
    <property type="match status" value="3"/>
</dbReference>
<dbReference type="Pfam" id="PF22042">
    <property type="entry name" value="EF-G_D2"/>
    <property type="match status" value="1"/>
</dbReference>
<dbReference type="GO" id="GO:0006281">
    <property type="term" value="P:DNA repair"/>
    <property type="evidence" value="ECO:0007669"/>
    <property type="project" value="UniProtKB-UniRule"/>
</dbReference>
<evidence type="ECO:0000313" key="8">
    <source>
        <dbReference type="Proteomes" id="UP000000768"/>
    </source>
</evidence>
<reference evidence="7 8" key="1">
    <citation type="journal article" date="2009" name="Nature">
        <title>The Sorghum bicolor genome and the diversification of grasses.</title>
        <authorList>
            <person name="Paterson A.H."/>
            <person name="Bowers J.E."/>
            <person name="Bruggmann R."/>
            <person name="Dubchak I."/>
            <person name="Grimwood J."/>
            <person name="Gundlach H."/>
            <person name="Haberer G."/>
            <person name="Hellsten U."/>
            <person name="Mitros T."/>
            <person name="Poliakov A."/>
            <person name="Schmutz J."/>
            <person name="Spannagl M."/>
            <person name="Tang H."/>
            <person name="Wang X."/>
            <person name="Wicker T."/>
            <person name="Bharti A.K."/>
            <person name="Chapman J."/>
            <person name="Feltus F.A."/>
            <person name="Gowik U."/>
            <person name="Grigoriev I.V."/>
            <person name="Lyons E."/>
            <person name="Maher C.A."/>
            <person name="Martis M."/>
            <person name="Narechania A."/>
            <person name="Otillar R.P."/>
            <person name="Penning B.W."/>
            <person name="Salamov A.A."/>
            <person name="Wang Y."/>
            <person name="Zhang L."/>
            <person name="Carpita N.C."/>
            <person name="Freeling M."/>
            <person name="Gingle A.R."/>
            <person name="Hash C.T."/>
            <person name="Keller B."/>
            <person name="Klein P."/>
            <person name="Kresovich S."/>
            <person name="McCann M.C."/>
            <person name="Ming R."/>
            <person name="Peterson D.G."/>
            <person name="Mehboob-ur-Rahman"/>
            <person name="Ware D."/>
            <person name="Westhoff P."/>
            <person name="Mayer K.F."/>
            <person name="Messing J."/>
            <person name="Rokhsar D.S."/>
        </authorList>
    </citation>
    <scope>NUCLEOTIDE SEQUENCE [LARGE SCALE GENOMIC DNA]</scope>
    <source>
        <strain evidence="8">cv. BTx623</strain>
    </source>
</reference>
<dbReference type="FunFam" id="3.90.230.10:FF:000005">
    <property type="entry name" value="FACT complex subunit spt16"/>
    <property type="match status" value="1"/>
</dbReference>
<dbReference type="Gene3D" id="3.90.230.10">
    <property type="entry name" value="Creatinase/methionine aminopeptidase superfamily"/>
    <property type="match status" value="1"/>
</dbReference>
<name>A0A194YM58_SORBI</name>
<dbReference type="Gene3D" id="2.40.30.10">
    <property type="entry name" value="Translation factors"/>
    <property type="match status" value="1"/>
</dbReference>
<keyword evidence="4" id="KW-0227">DNA damage</keyword>
<dbReference type="GO" id="GO:0005524">
    <property type="term" value="F:ATP binding"/>
    <property type="evidence" value="ECO:0007669"/>
    <property type="project" value="InterPro"/>
</dbReference>
<dbReference type="InterPro" id="IPR000994">
    <property type="entry name" value="Pept_M24"/>
</dbReference>
<reference evidence="8" key="2">
    <citation type="journal article" date="2018" name="Plant J.">
        <title>The Sorghum bicolor reference genome: improved assembly, gene annotations, a transcriptome atlas, and signatures of genome organization.</title>
        <authorList>
            <person name="McCormick R.F."/>
            <person name="Truong S.K."/>
            <person name="Sreedasyam A."/>
            <person name="Jenkins J."/>
            <person name="Shu S."/>
            <person name="Sims D."/>
            <person name="Kennedy M."/>
            <person name="Amirebrahimi M."/>
            <person name="Weers B.D."/>
            <person name="McKinley B."/>
            <person name="Mattison A."/>
            <person name="Morishige D.T."/>
            <person name="Grimwood J."/>
            <person name="Schmutz J."/>
            <person name="Mullet J.E."/>
        </authorList>
    </citation>
    <scope>NUCLEOTIDE SEQUENCE [LARGE SCALE GENOMIC DNA]</scope>
    <source>
        <strain evidence="8">cv. BTx623</strain>
    </source>
</reference>
<dbReference type="GO" id="GO:0006368">
    <property type="term" value="P:transcription elongation by RNA polymerase II"/>
    <property type="evidence" value="ECO:0000318"/>
    <property type="project" value="GO_Central"/>
</dbReference>
<dbReference type="SMART" id="SM01285">
    <property type="entry name" value="FACT-Spt16_Nlob"/>
    <property type="match status" value="1"/>
</dbReference>
<dbReference type="InterPro" id="IPR036005">
    <property type="entry name" value="Creatinase/aminopeptidase-like"/>
</dbReference>
<dbReference type="PROSITE" id="PS51194">
    <property type="entry name" value="HELICASE_CTER"/>
    <property type="match status" value="1"/>
</dbReference>
<evidence type="ECO:0000256" key="1">
    <source>
        <dbReference type="ARBA" id="ARBA00022741"/>
    </source>
</evidence>
<feature type="domain" description="Helicase ATP-binding" evidence="5">
    <location>
        <begin position="962"/>
        <end position="1125"/>
    </location>
</feature>
<dbReference type="GO" id="GO:0005525">
    <property type="term" value="F:GTP binding"/>
    <property type="evidence" value="ECO:0007669"/>
    <property type="project" value="UniProtKB-KW"/>
</dbReference>
<dbReference type="STRING" id="4558.A0A194YM58"/>
<dbReference type="InterPro" id="IPR014001">
    <property type="entry name" value="Helicase_ATP-bd"/>
</dbReference>
<keyword evidence="1" id="KW-0547">Nucleotide-binding</keyword>
<dbReference type="OrthoDB" id="10251642at2759"/>
<dbReference type="FunFam" id="3.40.350.10:FF:000006">
    <property type="entry name" value="FACT complex subunit SPT16"/>
    <property type="match status" value="1"/>
</dbReference>
<dbReference type="PANTHER" id="PTHR13980">
    <property type="entry name" value="CDC68 RELATED"/>
    <property type="match status" value="1"/>
</dbReference>
<keyword evidence="4" id="KW-0235">DNA replication</keyword>
<evidence type="ECO:0000256" key="4">
    <source>
        <dbReference type="RuleBase" id="RU367052"/>
    </source>
</evidence>
<dbReference type="Gene3D" id="3.40.350.10">
    <property type="entry name" value="Creatinase/prolidase N-terminal domain"/>
    <property type="match status" value="1"/>
</dbReference>
<evidence type="ECO:0000259" key="5">
    <source>
        <dbReference type="PROSITE" id="PS51192"/>
    </source>
</evidence>
<organism evidence="7 8">
    <name type="scientific">Sorghum bicolor</name>
    <name type="common">Sorghum</name>
    <name type="synonym">Sorghum vulgare</name>
    <dbReference type="NCBI Taxonomy" id="4558"/>
    <lineage>
        <taxon>Eukaryota</taxon>
        <taxon>Viridiplantae</taxon>
        <taxon>Streptophyta</taxon>
        <taxon>Embryophyta</taxon>
        <taxon>Tracheophyta</taxon>
        <taxon>Spermatophyta</taxon>
        <taxon>Magnoliopsida</taxon>
        <taxon>Liliopsida</taxon>
        <taxon>Poales</taxon>
        <taxon>Poaceae</taxon>
        <taxon>PACMAD clade</taxon>
        <taxon>Panicoideae</taxon>
        <taxon>Andropogonodae</taxon>
        <taxon>Andropogoneae</taxon>
        <taxon>Sorghinae</taxon>
        <taxon>Sorghum</taxon>
    </lineage>
</organism>
<proteinExistence type="inferred from homology"/>
<dbReference type="InterPro" id="IPR029149">
    <property type="entry name" value="Creatin/AminoP/Spt16_N"/>
</dbReference>
<dbReference type="GO" id="GO:0006260">
    <property type="term" value="P:DNA replication"/>
    <property type="evidence" value="ECO:0007669"/>
    <property type="project" value="UniProtKB-KW"/>
</dbReference>
<dbReference type="GO" id="GO:0035101">
    <property type="term" value="C:FACT complex"/>
    <property type="evidence" value="ECO:0000318"/>
    <property type="project" value="GO_Central"/>
</dbReference>
<dbReference type="ExpressionAtlas" id="A0A194YM58">
    <property type="expression patterns" value="baseline and differential"/>
</dbReference>
<keyword evidence="8" id="KW-1185">Reference proteome</keyword>
<keyword evidence="4" id="KW-0539">Nucleus</keyword>
<dbReference type="Proteomes" id="UP000000768">
    <property type="component" value="Chromosome 4"/>
</dbReference>
<dbReference type="GO" id="GO:0031491">
    <property type="term" value="F:nucleosome binding"/>
    <property type="evidence" value="ECO:0000318"/>
    <property type="project" value="GO_Central"/>
</dbReference>
<dbReference type="Gramene" id="KXG29276">
    <property type="protein sequence ID" value="KXG29276"/>
    <property type="gene ID" value="SORBI_3004G007133"/>
</dbReference>
<evidence type="ECO:0000313" key="7">
    <source>
        <dbReference type="EMBL" id="KXG29276.2"/>
    </source>
</evidence>
<dbReference type="CDD" id="cd18793">
    <property type="entry name" value="SF2_C_SNF"/>
    <property type="match status" value="1"/>
</dbReference>
<dbReference type="SMART" id="SM00487">
    <property type="entry name" value="DEXDc"/>
    <property type="match status" value="1"/>
</dbReference>
<dbReference type="InterPro" id="IPR000330">
    <property type="entry name" value="SNF2_N"/>
</dbReference>
<dbReference type="EMBL" id="CM000763">
    <property type="protein sequence ID" value="KXG29276.2"/>
    <property type="molecule type" value="Genomic_DNA"/>
</dbReference>
<dbReference type="PROSITE" id="PS51192">
    <property type="entry name" value="HELICASE_ATP_BIND_1"/>
    <property type="match status" value="1"/>
</dbReference>
<dbReference type="Pfam" id="PF14826">
    <property type="entry name" value="FACT-Spt16_Nlob"/>
    <property type="match status" value="1"/>
</dbReference>
<dbReference type="SUPFAM" id="SSF50447">
    <property type="entry name" value="Translation proteins"/>
    <property type="match status" value="1"/>
</dbReference>
<keyword evidence="2" id="KW-0378">Hydrolase</keyword>
<dbReference type="InterPro" id="IPR029148">
    <property type="entry name" value="FACT-SPT16_Nlobe"/>
</dbReference>
<comment type="subunit">
    <text evidence="4">Component of the FACT complex.</text>
</comment>
<dbReference type="Gene3D" id="3.40.50.10810">
    <property type="entry name" value="Tandem AAA-ATPase domain"/>
    <property type="match status" value="1"/>
</dbReference>